<dbReference type="PANTHER" id="PTHR12093">
    <property type="entry name" value="NCK-ASSOCIATED PROTEIN 1"/>
    <property type="match status" value="1"/>
</dbReference>
<evidence type="ECO:0000313" key="3">
    <source>
        <dbReference type="EMBL" id="KAJ6229994.1"/>
    </source>
</evidence>
<name>A0ABQ8XFB9_9EUKA</name>
<feature type="region of interest" description="Disordered" evidence="2">
    <location>
        <begin position="1153"/>
        <end position="1199"/>
    </location>
</feature>
<reference evidence="3" key="1">
    <citation type="submission" date="2022-08" db="EMBL/GenBank/DDBJ databases">
        <title>Novel sulfate-reducing endosymbionts in the free-living metamonad Anaeramoeba.</title>
        <authorList>
            <person name="Jerlstrom-Hultqvist J."/>
            <person name="Cepicka I."/>
            <person name="Gallot-Lavallee L."/>
            <person name="Salas-Leiva D."/>
            <person name="Curtis B.A."/>
            <person name="Zahonova K."/>
            <person name="Pipaliya S."/>
            <person name="Dacks J."/>
            <person name="Roger A.J."/>
        </authorList>
    </citation>
    <scope>NUCLEOTIDE SEQUENCE</scope>
    <source>
        <strain evidence="3">Schooner1</strain>
    </source>
</reference>
<dbReference type="EMBL" id="JAOAOG010000315">
    <property type="protein sequence ID" value="KAJ6229994.1"/>
    <property type="molecule type" value="Genomic_DNA"/>
</dbReference>
<evidence type="ECO:0000256" key="1">
    <source>
        <dbReference type="ARBA" id="ARBA00037947"/>
    </source>
</evidence>
<keyword evidence="4" id="KW-1185">Reference proteome</keyword>
<dbReference type="Proteomes" id="UP001150062">
    <property type="component" value="Unassembled WGS sequence"/>
</dbReference>
<protein>
    <submittedName>
        <fullName evidence="3">Nck-associated protein</fullName>
    </submittedName>
</protein>
<gene>
    <name evidence="3" type="ORF">M0813_07215</name>
</gene>
<feature type="compositionally biased region" description="Acidic residues" evidence="2">
    <location>
        <begin position="1184"/>
        <end position="1199"/>
    </location>
</feature>
<comment type="caution">
    <text evidence="3">The sequence shown here is derived from an EMBL/GenBank/DDBJ whole genome shotgun (WGS) entry which is preliminary data.</text>
</comment>
<accession>A0ABQ8XFB9</accession>
<evidence type="ECO:0000313" key="4">
    <source>
        <dbReference type="Proteomes" id="UP001150062"/>
    </source>
</evidence>
<dbReference type="Pfam" id="PF09735">
    <property type="entry name" value="Nckap1"/>
    <property type="match status" value="1"/>
</dbReference>
<sequence>MSEIANKLLILIAHKDGILSQIYHLQHNLNDKSTRPKFFDTDNMEKIVSKHIKKFPLPIPDKIIQSPQFDGLRKNGTKYRRKLENLYWVLKNVSEFHDQAIKTLNDLTNVTFSWAINPNLCHHFMDLYTGLIQILLLIDSFEKCKLYLLMYNTAYLFSKGRKLSGYDKVAKFLDNYKKCIIKLEESLNQYHKTVESIIEPLAMTIFQLQDIKQMRSQGIFSLSVNPQKLTIPIEDQLHFLAPHFNKFLLWTVFGILFCPQTLQNITLLKLLTFVLSNLWVVPIYRDVVFYPHQHYESLIKLSKYKKLKIKNHKKKINQTVQTSLQKAPKFHKSMRIFLKQEINSLTNLLKNAPGLIPLKINIIYSLLGLCRYEVMWYFHHLSSPPKKGKLAQDDFNNENVAALIYLSDILCSLVSKYEKVIKRYYIKYVSDIDSEVLYNLFQKHLENRKDMSRGIKVCIGSLINQISDLDIKTLETGDYDFNIFRVEWLRCESLLSNKTLTKSNQLLSQFGEFAKEMALLIEHTRNIDSITDSLDMYGGLHTLYPYIEEVLFVFKEAIKGTNGEQKYSISYLHLLKNFYKIIHPTNYEELEDLGDDSSSMAEEFLRIIALRVAGLVRSIAGGKGFLNLENQTKAINIPREIHMKNQLELKGQKYVSKKPGSESSFKNEKSFSHIRNWEVQLSLLCELMNTYKQVTIYDTLFIPTQFVKEFLESVIKKHIMKLLYVEIDPQKAKKKKYHVDVKRPERPSLFLKGLNSLIYATKLVENSLKIDTEEIIRQALLSQIFEGNEGAKGQLIDYEKKTKYSNSMVIAYINWFKSFIKNYLPISIYSTTQRAFLSIKQMPYKAELYFSNIEMESLCSLIGPYGVRMLDNTLIDSILNDLISIKEILVKNTPELIRLSKNYHEMETTWELLKKMVMFDQLNQLTTKIGAILQLRKMLHISLGKSIKDNAPLIYDNIKVTFELYPNSPNNPEEFVDMDCFAQSIGITQKTSVDHPFKLGILKLQKLKKLRASWELLPFLFASSFYSFDWLKGKYNPDYDAHLNNYHLMNIALQKIFTIPIILKSEESEKDEINQEKMLQDSLKKYIEISSFVLLLLSQRTDLKKPLPLNSMFVFLENFVDKCTWLSLDVIEQYLPYNLLREMYAKQFRDSLNKKKKKTKIDLQQEHEKEIEKEQGEINKNDQNEDDENEDEDEEEEED</sequence>
<evidence type="ECO:0000256" key="2">
    <source>
        <dbReference type="SAM" id="MobiDB-lite"/>
    </source>
</evidence>
<proteinExistence type="inferred from homology"/>
<dbReference type="PANTHER" id="PTHR12093:SF10">
    <property type="entry name" value="MEMBRANE-ASSOCIATED PROTEIN HEM"/>
    <property type="match status" value="1"/>
</dbReference>
<comment type="similarity">
    <text evidence="1">Belongs to the HEM-1/HEM-2 family.</text>
</comment>
<organism evidence="3 4">
    <name type="scientific">Anaeramoeba flamelloides</name>
    <dbReference type="NCBI Taxonomy" id="1746091"/>
    <lineage>
        <taxon>Eukaryota</taxon>
        <taxon>Metamonada</taxon>
        <taxon>Anaeramoebidae</taxon>
        <taxon>Anaeramoeba</taxon>
    </lineage>
</organism>
<dbReference type="InterPro" id="IPR019137">
    <property type="entry name" value="Nck-associated_protein-1"/>
</dbReference>
<feature type="compositionally biased region" description="Basic and acidic residues" evidence="2">
    <location>
        <begin position="1160"/>
        <end position="1183"/>
    </location>
</feature>